<reference evidence="2" key="2">
    <citation type="journal article" date="2024" name="Plant">
        <title>Genomic evolution and insights into agronomic trait innovations of Sesamum species.</title>
        <authorList>
            <person name="Miao H."/>
            <person name="Wang L."/>
            <person name="Qu L."/>
            <person name="Liu H."/>
            <person name="Sun Y."/>
            <person name="Le M."/>
            <person name="Wang Q."/>
            <person name="Wei S."/>
            <person name="Zheng Y."/>
            <person name="Lin W."/>
            <person name="Duan Y."/>
            <person name="Cao H."/>
            <person name="Xiong S."/>
            <person name="Wang X."/>
            <person name="Wei L."/>
            <person name="Li C."/>
            <person name="Ma Q."/>
            <person name="Ju M."/>
            <person name="Zhao R."/>
            <person name="Li G."/>
            <person name="Mu C."/>
            <person name="Tian Q."/>
            <person name="Mei H."/>
            <person name="Zhang T."/>
            <person name="Gao T."/>
            <person name="Zhang H."/>
        </authorList>
    </citation>
    <scope>NUCLEOTIDE SEQUENCE</scope>
    <source>
        <strain evidence="2">K16</strain>
    </source>
</reference>
<feature type="domain" description="Retrotransposon Copia-like N-terminal" evidence="1">
    <location>
        <begin position="43"/>
        <end position="88"/>
    </location>
</feature>
<evidence type="ECO:0000313" key="3">
    <source>
        <dbReference type="Proteomes" id="UP001289374"/>
    </source>
</evidence>
<proteinExistence type="predicted"/>
<dbReference type="Pfam" id="PF14244">
    <property type="entry name" value="Retrotran_gag_3"/>
    <property type="match status" value="1"/>
</dbReference>
<accession>A0AAE2C2N9</accession>
<gene>
    <name evidence="2" type="ORF">Sango_0689900</name>
</gene>
<dbReference type="EMBL" id="JACGWL010000003">
    <property type="protein sequence ID" value="KAK4406834.1"/>
    <property type="molecule type" value="Genomic_DNA"/>
</dbReference>
<dbReference type="PANTHER" id="PTHR37610:SF40">
    <property type="entry name" value="OS01G0909600 PROTEIN"/>
    <property type="match status" value="1"/>
</dbReference>
<organism evidence="2 3">
    <name type="scientific">Sesamum angolense</name>
    <dbReference type="NCBI Taxonomy" id="2727404"/>
    <lineage>
        <taxon>Eukaryota</taxon>
        <taxon>Viridiplantae</taxon>
        <taxon>Streptophyta</taxon>
        <taxon>Embryophyta</taxon>
        <taxon>Tracheophyta</taxon>
        <taxon>Spermatophyta</taxon>
        <taxon>Magnoliopsida</taxon>
        <taxon>eudicotyledons</taxon>
        <taxon>Gunneridae</taxon>
        <taxon>Pentapetalae</taxon>
        <taxon>asterids</taxon>
        <taxon>lamiids</taxon>
        <taxon>Lamiales</taxon>
        <taxon>Pedaliaceae</taxon>
        <taxon>Sesamum</taxon>
    </lineage>
</organism>
<keyword evidence="3" id="KW-1185">Reference proteome</keyword>
<comment type="caution">
    <text evidence="2">The sequence shown here is derived from an EMBL/GenBank/DDBJ whole genome shotgun (WGS) entry which is preliminary data.</text>
</comment>
<dbReference type="AlphaFoldDB" id="A0AAE2C2N9"/>
<sequence>MVLEPSHSRSLHIKSNLATEEASADLAIFSKSQTDREGLHLQNSDHPTISLVYAQLGNNYLSWSQAVTTALGAKMKFGLINGKCSKPDEDAEEFEHGCANHSQFRERLLNQQLPTLSLSSSGGRD</sequence>
<dbReference type="PANTHER" id="PTHR37610">
    <property type="entry name" value="CCHC-TYPE DOMAIN-CONTAINING PROTEIN"/>
    <property type="match status" value="1"/>
</dbReference>
<dbReference type="Proteomes" id="UP001289374">
    <property type="component" value="Unassembled WGS sequence"/>
</dbReference>
<evidence type="ECO:0000313" key="2">
    <source>
        <dbReference type="EMBL" id="KAK4406834.1"/>
    </source>
</evidence>
<reference evidence="2" key="1">
    <citation type="submission" date="2020-06" db="EMBL/GenBank/DDBJ databases">
        <authorList>
            <person name="Li T."/>
            <person name="Hu X."/>
            <person name="Zhang T."/>
            <person name="Song X."/>
            <person name="Zhang H."/>
            <person name="Dai N."/>
            <person name="Sheng W."/>
            <person name="Hou X."/>
            <person name="Wei L."/>
        </authorList>
    </citation>
    <scope>NUCLEOTIDE SEQUENCE</scope>
    <source>
        <strain evidence="2">K16</strain>
        <tissue evidence="2">Leaf</tissue>
    </source>
</reference>
<dbReference type="InterPro" id="IPR029472">
    <property type="entry name" value="Copia-like_N"/>
</dbReference>
<name>A0AAE2C2N9_9LAMI</name>
<protein>
    <recommendedName>
        <fullName evidence="1">Retrotransposon Copia-like N-terminal domain-containing protein</fullName>
    </recommendedName>
</protein>
<evidence type="ECO:0000259" key="1">
    <source>
        <dbReference type="Pfam" id="PF14244"/>
    </source>
</evidence>